<dbReference type="AlphaFoldDB" id="A0A3N2H0Q4"/>
<keyword evidence="3" id="KW-0378">Hydrolase</keyword>
<feature type="domain" description="NlpC/P60" evidence="5">
    <location>
        <begin position="13"/>
        <end position="148"/>
    </location>
</feature>
<sequence length="156" mass="17183">MAQSRRVGTDEQNDLVNSLLTRLPEWLTTVPYDGSRIPGSPGDPAAGANCQVYAYAVLRHFGLAAPDLRSRELWHDTASTSPVTEPAPLDLALFNRTADPFGAHLGVWTDDDRVLHLCTEIGTPAVWTLTQFAARERYRTLIGFKRCHPAAARDQA</sequence>
<dbReference type="GO" id="GO:0006508">
    <property type="term" value="P:proteolysis"/>
    <property type="evidence" value="ECO:0007669"/>
    <property type="project" value="UniProtKB-KW"/>
</dbReference>
<evidence type="ECO:0000256" key="4">
    <source>
        <dbReference type="ARBA" id="ARBA00022807"/>
    </source>
</evidence>
<accession>A0A3N2H0Q4</accession>
<dbReference type="Gene3D" id="3.90.1720.10">
    <property type="entry name" value="endopeptidase domain like (from Nostoc punctiforme)"/>
    <property type="match status" value="1"/>
</dbReference>
<dbReference type="InterPro" id="IPR038765">
    <property type="entry name" value="Papain-like_cys_pep_sf"/>
</dbReference>
<dbReference type="EMBL" id="RKHY01000001">
    <property type="protein sequence ID" value="ROS42503.1"/>
    <property type="molecule type" value="Genomic_DNA"/>
</dbReference>
<evidence type="ECO:0000259" key="5">
    <source>
        <dbReference type="PROSITE" id="PS51935"/>
    </source>
</evidence>
<name>A0A3N2H0Q4_9PSEU</name>
<dbReference type="PROSITE" id="PS51935">
    <property type="entry name" value="NLPC_P60"/>
    <property type="match status" value="1"/>
</dbReference>
<evidence type="ECO:0000313" key="6">
    <source>
        <dbReference type="EMBL" id="ROS42503.1"/>
    </source>
</evidence>
<comment type="similarity">
    <text evidence="1">Belongs to the peptidase C40 family.</text>
</comment>
<keyword evidence="2" id="KW-0645">Protease</keyword>
<dbReference type="SUPFAM" id="SSF54001">
    <property type="entry name" value="Cysteine proteinases"/>
    <property type="match status" value="1"/>
</dbReference>
<dbReference type="GO" id="GO:0008234">
    <property type="term" value="F:cysteine-type peptidase activity"/>
    <property type="evidence" value="ECO:0007669"/>
    <property type="project" value="UniProtKB-KW"/>
</dbReference>
<evidence type="ECO:0000256" key="1">
    <source>
        <dbReference type="ARBA" id="ARBA00007074"/>
    </source>
</evidence>
<evidence type="ECO:0000256" key="2">
    <source>
        <dbReference type="ARBA" id="ARBA00022670"/>
    </source>
</evidence>
<dbReference type="Proteomes" id="UP000274843">
    <property type="component" value="Unassembled WGS sequence"/>
</dbReference>
<gene>
    <name evidence="6" type="ORF">EDD35_4893</name>
</gene>
<evidence type="ECO:0000256" key="3">
    <source>
        <dbReference type="ARBA" id="ARBA00022801"/>
    </source>
</evidence>
<keyword evidence="4" id="KW-0788">Thiol protease</keyword>
<organism evidence="6 7">
    <name type="scientific">Amycolatopsis thermoflava</name>
    <dbReference type="NCBI Taxonomy" id="84480"/>
    <lineage>
        <taxon>Bacteria</taxon>
        <taxon>Bacillati</taxon>
        <taxon>Actinomycetota</taxon>
        <taxon>Actinomycetes</taxon>
        <taxon>Pseudonocardiales</taxon>
        <taxon>Pseudonocardiaceae</taxon>
        <taxon>Amycolatopsis</taxon>
        <taxon>Amycolatopsis methanolica group</taxon>
    </lineage>
</organism>
<proteinExistence type="inferred from homology"/>
<protein>
    <recommendedName>
        <fullName evidence="5">NlpC/P60 domain-containing protein</fullName>
    </recommendedName>
</protein>
<dbReference type="InterPro" id="IPR000064">
    <property type="entry name" value="NLP_P60_dom"/>
</dbReference>
<reference evidence="6 7" key="1">
    <citation type="submission" date="2018-11" db="EMBL/GenBank/DDBJ databases">
        <title>Sequencing the genomes of 1000 actinobacteria strains.</title>
        <authorList>
            <person name="Klenk H.-P."/>
        </authorList>
    </citation>
    <scope>NUCLEOTIDE SEQUENCE [LARGE SCALE GENOMIC DNA]</scope>
    <source>
        <strain evidence="6 7">DSM 44348</strain>
    </source>
</reference>
<comment type="caution">
    <text evidence="6">The sequence shown here is derived from an EMBL/GenBank/DDBJ whole genome shotgun (WGS) entry which is preliminary data.</text>
</comment>
<keyword evidence="7" id="KW-1185">Reference proteome</keyword>
<evidence type="ECO:0000313" key="7">
    <source>
        <dbReference type="Proteomes" id="UP000274843"/>
    </source>
</evidence>